<evidence type="ECO:0000256" key="7">
    <source>
        <dbReference type="ARBA" id="ARBA00023015"/>
    </source>
</evidence>
<dbReference type="EMBL" id="CP001102">
    <property type="protein sequence ID" value="ACE06383.1"/>
    <property type="molecule type" value="Genomic_DNA"/>
</dbReference>
<evidence type="ECO:0000256" key="1">
    <source>
        <dbReference type="ARBA" id="ARBA00004496"/>
    </source>
</evidence>
<dbReference type="PANTHER" id="PTHR33238">
    <property type="entry name" value="IRON (METAL) DEPENDENT REPRESSOR, DTXR FAMILY"/>
    <property type="match status" value="1"/>
</dbReference>
<dbReference type="Pfam" id="PF01325">
    <property type="entry name" value="Fe_dep_repress"/>
    <property type="match status" value="1"/>
</dbReference>
<evidence type="ECO:0000256" key="13">
    <source>
        <dbReference type="ARBA" id="ARBA00032593"/>
    </source>
</evidence>
<dbReference type="InterPro" id="IPR050536">
    <property type="entry name" value="DtxR_MntR_Metal-Reg"/>
</dbReference>
<keyword evidence="6" id="KW-0678">Repressor</keyword>
<dbReference type="InterPro" id="IPR036390">
    <property type="entry name" value="WH_DNA-bd_sf"/>
</dbReference>
<evidence type="ECO:0000256" key="8">
    <source>
        <dbReference type="ARBA" id="ARBA00023125"/>
    </source>
</evidence>
<organism evidence="15 16">
    <name type="scientific">Amoebophilus asiaticus (strain 5a2)</name>
    <dbReference type="NCBI Taxonomy" id="452471"/>
    <lineage>
        <taxon>Bacteria</taxon>
        <taxon>Pseudomonadati</taxon>
        <taxon>Bacteroidota</taxon>
        <taxon>Cytophagia</taxon>
        <taxon>Cytophagales</taxon>
        <taxon>Amoebophilaceae</taxon>
        <taxon>Candidatus Amoebophilus</taxon>
    </lineage>
</organism>
<evidence type="ECO:0000256" key="6">
    <source>
        <dbReference type="ARBA" id="ARBA00022491"/>
    </source>
</evidence>
<dbReference type="Pfam" id="PF04023">
    <property type="entry name" value="FeoA"/>
    <property type="match status" value="1"/>
</dbReference>
<evidence type="ECO:0000256" key="9">
    <source>
        <dbReference type="ARBA" id="ARBA00023159"/>
    </source>
</evidence>
<dbReference type="RefSeq" id="WP_012473145.1">
    <property type="nucleotide sequence ID" value="NC_010830.1"/>
</dbReference>
<dbReference type="PANTHER" id="PTHR33238:SF11">
    <property type="entry name" value="TRANSCRIPTIONAL REGULATOR MNTR"/>
    <property type="match status" value="1"/>
</dbReference>
<keyword evidence="5" id="KW-0963">Cytoplasm</keyword>
<dbReference type="GO" id="GO:0046914">
    <property type="term" value="F:transition metal ion binding"/>
    <property type="evidence" value="ECO:0007669"/>
    <property type="project" value="InterPro"/>
</dbReference>
<evidence type="ECO:0000256" key="11">
    <source>
        <dbReference type="ARBA" id="ARBA00023211"/>
    </source>
</evidence>
<name>B3ET31_AMOA5</name>
<keyword evidence="11" id="KW-0464">Manganese</keyword>
<dbReference type="SMART" id="SM00529">
    <property type="entry name" value="HTH_DTXR"/>
    <property type="match status" value="1"/>
</dbReference>
<reference evidence="15 16" key="1">
    <citation type="journal article" date="2010" name="J. Bacteriol.">
        <title>The genome of the amoeba symbiont 'Candidatus Amoebophilus asiaticus' reveals common mechanisms for host cell interaction among amoeba-associated bacteria.</title>
        <authorList>
            <person name="Schmitz-Esser S."/>
            <person name="Tischler P."/>
            <person name="Arnold R."/>
            <person name="Montanaro J."/>
            <person name="Wagner M."/>
            <person name="Rattei T."/>
            <person name="Horn M."/>
        </authorList>
    </citation>
    <scope>NUCLEOTIDE SEQUENCE [LARGE SCALE GENOMIC DNA]</scope>
    <source>
        <strain evidence="15 16">5a2</strain>
    </source>
</reference>
<dbReference type="PROSITE" id="PS50944">
    <property type="entry name" value="HTH_DTXR"/>
    <property type="match status" value="1"/>
</dbReference>
<evidence type="ECO:0000256" key="12">
    <source>
        <dbReference type="ARBA" id="ARBA00025185"/>
    </source>
</evidence>
<dbReference type="GO" id="GO:0046983">
    <property type="term" value="F:protein dimerization activity"/>
    <property type="evidence" value="ECO:0007669"/>
    <property type="project" value="InterPro"/>
</dbReference>
<evidence type="ECO:0000256" key="10">
    <source>
        <dbReference type="ARBA" id="ARBA00023163"/>
    </source>
</evidence>
<dbReference type="InterPro" id="IPR007167">
    <property type="entry name" value="Fe-transptr_FeoA-like"/>
</dbReference>
<evidence type="ECO:0000313" key="16">
    <source>
        <dbReference type="Proteomes" id="UP000001227"/>
    </source>
</evidence>
<keyword evidence="8" id="KW-0238">DNA-binding</keyword>
<evidence type="ECO:0000256" key="5">
    <source>
        <dbReference type="ARBA" id="ARBA00022490"/>
    </source>
</evidence>
<evidence type="ECO:0000259" key="14">
    <source>
        <dbReference type="PROSITE" id="PS50944"/>
    </source>
</evidence>
<keyword evidence="16" id="KW-1185">Reference proteome</keyword>
<dbReference type="InterPro" id="IPR001367">
    <property type="entry name" value="Fe_dep_repressor"/>
</dbReference>
<dbReference type="HOGENOM" id="CLU_069532_0_2_10"/>
<dbReference type="OrthoDB" id="9791355at2"/>
<dbReference type="STRING" id="452471.Aasi_1035"/>
<evidence type="ECO:0000313" key="15">
    <source>
        <dbReference type="EMBL" id="ACE06383.1"/>
    </source>
</evidence>
<dbReference type="InterPro" id="IPR022689">
    <property type="entry name" value="Iron_dep_repressor"/>
</dbReference>
<keyword evidence="9" id="KW-0010">Activator</keyword>
<comment type="similarity">
    <text evidence="2">Belongs to the DtxR/MntR family.</text>
</comment>
<dbReference type="KEGG" id="aas:Aasi_1035"/>
<dbReference type="Gene3D" id="2.30.30.90">
    <property type="match status" value="1"/>
</dbReference>
<dbReference type="SUPFAM" id="SSF46785">
    <property type="entry name" value="Winged helix' DNA-binding domain"/>
    <property type="match status" value="1"/>
</dbReference>
<dbReference type="GO" id="GO:0003677">
    <property type="term" value="F:DNA binding"/>
    <property type="evidence" value="ECO:0007669"/>
    <property type="project" value="UniProtKB-KW"/>
</dbReference>
<comment type="subcellular location">
    <subcellularLocation>
        <location evidence="1">Cytoplasm</location>
    </subcellularLocation>
</comment>
<keyword evidence="10" id="KW-0804">Transcription</keyword>
<sequence>MQLSHSEENYIKTIYQLSHGGQQLVTTTTLAHALHTSPAAITDMIQRLHQKNLIAYQKYQGVNLAPLGKEHAMQILRRHRLWEVFLVKKLRFAWDEVEKVTEELEHIHSDLLIQRLDDYLGNPSHSPQGEPIPDKNGQIKTQPQMVLSQLEVGNTGIIVAVKDGSAAFLQYLSKKNIYLGAMVKVLEKITFDQSMEISIDGRNNTNVSLKVSDNLLVVYQ</sequence>
<dbReference type="GO" id="GO:0005737">
    <property type="term" value="C:cytoplasm"/>
    <property type="evidence" value="ECO:0007669"/>
    <property type="project" value="UniProtKB-SubCell"/>
</dbReference>
<dbReference type="InterPro" id="IPR038157">
    <property type="entry name" value="FeoA_core_dom"/>
</dbReference>
<keyword evidence="7" id="KW-0805">Transcription regulation</keyword>
<dbReference type="InterPro" id="IPR036388">
    <property type="entry name" value="WH-like_DNA-bd_sf"/>
</dbReference>
<proteinExistence type="inferred from homology"/>
<gene>
    <name evidence="15" type="ordered locus">Aasi_1035</name>
</gene>
<comment type="function">
    <text evidence="12">In the presence of manganese, represses expression of mntH and mntS. Up-regulates expression of mntP.</text>
</comment>
<dbReference type="GO" id="GO:0003700">
    <property type="term" value="F:DNA-binding transcription factor activity"/>
    <property type="evidence" value="ECO:0007669"/>
    <property type="project" value="InterPro"/>
</dbReference>
<evidence type="ECO:0000256" key="4">
    <source>
        <dbReference type="ARBA" id="ARBA00022386"/>
    </source>
</evidence>
<dbReference type="Gene3D" id="1.10.10.10">
    <property type="entry name" value="Winged helix-like DNA-binding domain superfamily/Winged helix DNA-binding domain"/>
    <property type="match status" value="1"/>
</dbReference>
<dbReference type="InterPro" id="IPR036421">
    <property type="entry name" value="Fe_dep_repressor_sf"/>
</dbReference>
<dbReference type="Pfam" id="PF02742">
    <property type="entry name" value="Fe_dep_repr_C"/>
    <property type="match status" value="1"/>
</dbReference>
<dbReference type="Proteomes" id="UP000001227">
    <property type="component" value="Chromosome"/>
</dbReference>
<feature type="domain" description="HTH dtxR-type" evidence="14">
    <location>
        <begin position="3"/>
        <end position="65"/>
    </location>
</feature>
<accession>B3ET31</accession>
<evidence type="ECO:0000256" key="2">
    <source>
        <dbReference type="ARBA" id="ARBA00007871"/>
    </source>
</evidence>
<dbReference type="eggNOG" id="COG1321">
    <property type="taxonomic scope" value="Bacteria"/>
</dbReference>
<comment type="subunit">
    <text evidence="3">Homodimer.</text>
</comment>
<dbReference type="SUPFAM" id="SSF47979">
    <property type="entry name" value="Iron-dependent repressor protein, dimerization domain"/>
    <property type="match status" value="1"/>
</dbReference>
<dbReference type="InterPro" id="IPR022687">
    <property type="entry name" value="HTH_DTXR"/>
</dbReference>
<protein>
    <recommendedName>
        <fullName evidence="4">Transcriptional regulator MntR</fullName>
    </recommendedName>
    <alternativeName>
        <fullName evidence="13">Manganese transport regulator</fullName>
    </alternativeName>
</protein>
<evidence type="ECO:0000256" key="3">
    <source>
        <dbReference type="ARBA" id="ARBA00011738"/>
    </source>
</evidence>
<dbReference type="AlphaFoldDB" id="B3ET31"/>